<accession>A0A4P9WWY1</accession>
<name>A0A4P9WWY1_9FUNG</name>
<keyword evidence="1" id="KW-0732">Signal</keyword>
<gene>
    <name evidence="2" type="ORF">CAUPRSCDRAFT_11602</name>
</gene>
<evidence type="ECO:0000313" key="2">
    <source>
        <dbReference type="EMBL" id="RKO96708.1"/>
    </source>
</evidence>
<feature type="signal peptide" evidence="1">
    <location>
        <begin position="1"/>
        <end position="22"/>
    </location>
</feature>
<protein>
    <submittedName>
        <fullName evidence="2">Uncharacterized protein</fullName>
    </submittedName>
</protein>
<proteinExistence type="predicted"/>
<dbReference type="AlphaFoldDB" id="A0A4P9WWY1"/>
<evidence type="ECO:0000256" key="1">
    <source>
        <dbReference type="SAM" id="SignalP"/>
    </source>
</evidence>
<evidence type="ECO:0000313" key="3">
    <source>
        <dbReference type="Proteomes" id="UP000268535"/>
    </source>
</evidence>
<dbReference type="Proteomes" id="UP000268535">
    <property type="component" value="Unassembled WGS sequence"/>
</dbReference>
<feature type="chain" id="PRO_5020742146" evidence="1">
    <location>
        <begin position="23"/>
        <end position="102"/>
    </location>
</feature>
<organism evidence="2 3">
    <name type="scientific">Caulochytrium protostelioides</name>
    <dbReference type="NCBI Taxonomy" id="1555241"/>
    <lineage>
        <taxon>Eukaryota</taxon>
        <taxon>Fungi</taxon>
        <taxon>Fungi incertae sedis</taxon>
        <taxon>Chytridiomycota</taxon>
        <taxon>Chytridiomycota incertae sedis</taxon>
        <taxon>Chytridiomycetes</taxon>
        <taxon>Caulochytriales</taxon>
        <taxon>Caulochytriaceae</taxon>
        <taxon>Caulochytrium</taxon>
    </lineage>
</organism>
<dbReference type="EMBL" id="ML009684">
    <property type="protein sequence ID" value="RKO96708.1"/>
    <property type="molecule type" value="Genomic_DNA"/>
</dbReference>
<sequence length="102" mass="10759">MQSKQLLDSLSLLTAIARLAPSVVIVSDAAMSPVDTSRMLIVPTNTLGDANALFINSIGVNYSDNRSTADDALRLDAGVACDDALKDPQKAFGYVVALYLSI</sequence>
<reference evidence="3" key="1">
    <citation type="journal article" date="2018" name="Nat. Microbiol.">
        <title>Leveraging single-cell genomics to expand the fungal tree of life.</title>
        <authorList>
            <person name="Ahrendt S.R."/>
            <person name="Quandt C.A."/>
            <person name="Ciobanu D."/>
            <person name="Clum A."/>
            <person name="Salamov A."/>
            <person name="Andreopoulos B."/>
            <person name="Cheng J.F."/>
            <person name="Woyke T."/>
            <person name="Pelin A."/>
            <person name="Henrissat B."/>
            <person name="Reynolds N.K."/>
            <person name="Benny G.L."/>
            <person name="Smith M.E."/>
            <person name="James T.Y."/>
            <person name="Grigoriev I.V."/>
        </authorList>
    </citation>
    <scope>NUCLEOTIDE SEQUENCE [LARGE SCALE GENOMIC DNA]</scope>
    <source>
        <strain evidence="3">ATCC 52028</strain>
    </source>
</reference>